<evidence type="ECO:0000256" key="1">
    <source>
        <dbReference type="SAM" id="MobiDB-lite"/>
    </source>
</evidence>
<feature type="compositionally biased region" description="Basic residues" evidence="1">
    <location>
        <begin position="74"/>
        <end position="86"/>
    </location>
</feature>
<dbReference type="Proteomes" id="UP000283530">
    <property type="component" value="Unassembled WGS sequence"/>
</dbReference>
<keyword evidence="3" id="KW-1185">Reference proteome</keyword>
<reference evidence="2 3" key="1">
    <citation type="journal article" date="2019" name="Nat. Plants">
        <title>Stout camphor tree genome fills gaps in understanding of flowering plant genome evolution.</title>
        <authorList>
            <person name="Chaw S.M."/>
            <person name="Liu Y.C."/>
            <person name="Wu Y.W."/>
            <person name="Wang H.Y."/>
            <person name="Lin C.I."/>
            <person name="Wu C.S."/>
            <person name="Ke H.M."/>
            <person name="Chang L.Y."/>
            <person name="Hsu C.Y."/>
            <person name="Yang H.T."/>
            <person name="Sudianto E."/>
            <person name="Hsu M.H."/>
            <person name="Wu K.P."/>
            <person name="Wang L.N."/>
            <person name="Leebens-Mack J.H."/>
            <person name="Tsai I.J."/>
        </authorList>
    </citation>
    <scope>NUCLEOTIDE SEQUENCE [LARGE SCALE GENOMIC DNA]</scope>
    <source>
        <strain evidence="3">cv. Chaw 1501</strain>
        <tissue evidence="2">Young leaves</tissue>
    </source>
</reference>
<protein>
    <submittedName>
        <fullName evidence="2">Uncharacterized protein</fullName>
    </submittedName>
</protein>
<feature type="compositionally biased region" description="Low complexity" evidence="1">
    <location>
        <begin position="62"/>
        <end position="71"/>
    </location>
</feature>
<feature type="region of interest" description="Disordered" evidence="1">
    <location>
        <begin position="62"/>
        <end position="106"/>
    </location>
</feature>
<name>A0A3S3PC19_9MAGN</name>
<proteinExistence type="predicted"/>
<sequence>MSCFRKYNSYRILHGLILRLLCGRPNNIPLSLISLTVSRSNIPLSFSHLQLSPAHPIPIPISISSLRKPSPSHLPRRNPRPQGRKRGPSDPSLGPLNRAKPRGLVLSPTRDLGSRLCERHRKEEKLFVHLALQPKSTLLHHRKPSPFENPQISNPYRRLSRTIVHPIIENPLHSKTPKSKVFQTFSLDLSGEIIDLYVIFSAFASLMQRLERSHCSAADAEVVGACFGTSHSQSDT</sequence>
<comment type="caution">
    <text evidence="2">The sequence shown here is derived from an EMBL/GenBank/DDBJ whole genome shotgun (WGS) entry which is preliminary data.</text>
</comment>
<dbReference type="AlphaFoldDB" id="A0A3S3PC19"/>
<gene>
    <name evidence="2" type="ORF">CKAN_02744300</name>
</gene>
<dbReference type="EMBL" id="QPKB01000286">
    <property type="protein sequence ID" value="RWR97966.1"/>
    <property type="molecule type" value="Genomic_DNA"/>
</dbReference>
<evidence type="ECO:0000313" key="3">
    <source>
        <dbReference type="Proteomes" id="UP000283530"/>
    </source>
</evidence>
<accession>A0A3S3PC19</accession>
<evidence type="ECO:0000313" key="2">
    <source>
        <dbReference type="EMBL" id="RWR97966.1"/>
    </source>
</evidence>
<organism evidence="2 3">
    <name type="scientific">Cinnamomum micranthum f. kanehirae</name>
    <dbReference type="NCBI Taxonomy" id="337451"/>
    <lineage>
        <taxon>Eukaryota</taxon>
        <taxon>Viridiplantae</taxon>
        <taxon>Streptophyta</taxon>
        <taxon>Embryophyta</taxon>
        <taxon>Tracheophyta</taxon>
        <taxon>Spermatophyta</taxon>
        <taxon>Magnoliopsida</taxon>
        <taxon>Magnoliidae</taxon>
        <taxon>Laurales</taxon>
        <taxon>Lauraceae</taxon>
        <taxon>Cinnamomum</taxon>
    </lineage>
</organism>